<sequence length="107" mass="12144">MHKFLTVVVLMSLVLAVTSESEESKRARSCGMRAGSKGGQCKSNTSFIKRIYDAYRRDGVDTDTPEERGWGNLEAERRANEAATVEEKLRLLNELLDELELYDNNMK</sequence>
<keyword evidence="1" id="KW-0732">Signal</keyword>
<feature type="chain" id="PRO_5037042140" evidence="1">
    <location>
        <begin position="20"/>
        <end position="107"/>
    </location>
</feature>
<proteinExistence type="predicted"/>
<keyword evidence="3" id="KW-1185">Reference proteome</keyword>
<dbReference type="Proteomes" id="UP000887568">
    <property type="component" value="Unplaced"/>
</dbReference>
<organism evidence="2 3">
    <name type="scientific">Patiria miniata</name>
    <name type="common">Bat star</name>
    <name type="synonym">Asterina miniata</name>
    <dbReference type="NCBI Taxonomy" id="46514"/>
    <lineage>
        <taxon>Eukaryota</taxon>
        <taxon>Metazoa</taxon>
        <taxon>Echinodermata</taxon>
        <taxon>Eleutherozoa</taxon>
        <taxon>Asterozoa</taxon>
        <taxon>Asteroidea</taxon>
        <taxon>Valvatacea</taxon>
        <taxon>Valvatida</taxon>
        <taxon>Asterinidae</taxon>
        <taxon>Patiria</taxon>
    </lineage>
</organism>
<accession>A0A913ZRP2</accession>
<feature type="signal peptide" evidence="1">
    <location>
        <begin position="1"/>
        <end position="19"/>
    </location>
</feature>
<evidence type="ECO:0000313" key="2">
    <source>
        <dbReference type="EnsemblMetazoa" id="XP_038053756.1"/>
    </source>
</evidence>
<dbReference type="AlphaFoldDB" id="A0A913ZRP2"/>
<protein>
    <submittedName>
        <fullName evidence="2">Uncharacterized protein</fullName>
    </submittedName>
</protein>
<name>A0A913ZRP2_PATMI</name>
<dbReference type="GeneID" id="119726218"/>
<reference evidence="2" key="1">
    <citation type="submission" date="2022-11" db="UniProtKB">
        <authorList>
            <consortium name="EnsemblMetazoa"/>
        </authorList>
    </citation>
    <scope>IDENTIFICATION</scope>
</reference>
<dbReference type="EnsemblMetazoa" id="XM_038197828.1">
    <property type="protein sequence ID" value="XP_038053756.1"/>
    <property type="gene ID" value="LOC119726218"/>
</dbReference>
<evidence type="ECO:0000313" key="3">
    <source>
        <dbReference type="Proteomes" id="UP000887568"/>
    </source>
</evidence>
<dbReference type="RefSeq" id="XP_038053756.1">
    <property type="nucleotide sequence ID" value="XM_038197828.1"/>
</dbReference>
<evidence type="ECO:0000256" key="1">
    <source>
        <dbReference type="SAM" id="SignalP"/>
    </source>
</evidence>
<dbReference type="OMA" id="CKSNTSF"/>